<comment type="caution">
    <text evidence="2">The sequence shown here is derived from an EMBL/GenBank/DDBJ whole genome shotgun (WGS) entry which is preliminary data.</text>
</comment>
<keyword evidence="2" id="KW-0238">DNA-binding</keyword>
<reference evidence="2 3" key="1">
    <citation type="submission" date="2012-07" db="EMBL/GenBank/DDBJ databases">
        <title>Draft genome sequence of Desulfovibrio magneticus str. Maddingley MBC34 obtained from a metagenomic sequence of a methanogenic enrichment isolated from coal-seam formation water in Victoria, Australia.</title>
        <authorList>
            <person name="Greenfield P."/>
            <person name="Hendry P."/>
            <person name="Li D."/>
            <person name="Rosewarne C.P."/>
            <person name="Tran-Dinh N."/>
            <person name="Elbourne L.D.H."/>
            <person name="Paulsen I.T."/>
            <person name="Midgley D.J."/>
        </authorList>
    </citation>
    <scope>NUCLEOTIDE SEQUENCE [LARGE SCALE GENOMIC DNA]</scope>
    <source>
        <strain evidence="3">Maddingley MBC34</strain>
    </source>
</reference>
<feature type="domain" description="Helix-turn-helix" evidence="1">
    <location>
        <begin position="13"/>
        <end position="61"/>
    </location>
</feature>
<dbReference type="InterPro" id="IPR010093">
    <property type="entry name" value="SinI_DNA-bd"/>
</dbReference>
<accession>K6GWI4</accession>
<organism evidence="2 3">
    <name type="scientific">Solidesulfovibrio magneticus str. Maddingley MBC34</name>
    <dbReference type="NCBI Taxonomy" id="1206767"/>
    <lineage>
        <taxon>Bacteria</taxon>
        <taxon>Pseudomonadati</taxon>
        <taxon>Thermodesulfobacteriota</taxon>
        <taxon>Desulfovibrionia</taxon>
        <taxon>Desulfovibrionales</taxon>
        <taxon>Desulfovibrionaceae</taxon>
        <taxon>Solidesulfovibrio</taxon>
    </lineage>
</organism>
<dbReference type="NCBIfam" id="TIGR01764">
    <property type="entry name" value="excise"/>
    <property type="match status" value="2"/>
</dbReference>
<dbReference type="EMBL" id="ALAO01000014">
    <property type="protein sequence ID" value="EKO41230.1"/>
    <property type="molecule type" value="Genomic_DNA"/>
</dbReference>
<evidence type="ECO:0000313" key="3">
    <source>
        <dbReference type="Proteomes" id="UP000006272"/>
    </source>
</evidence>
<dbReference type="SUPFAM" id="SSF46955">
    <property type="entry name" value="Putative DNA-binding domain"/>
    <property type="match status" value="1"/>
</dbReference>
<dbReference type="InterPro" id="IPR041657">
    <property type="entry name" value="HTH_17"/>
</dbReference>
<dbReference type="PATRIC" id="fig|1206767.3.peg.31"/>
<dbReference type="InterPro" id="IPR009061">
    <property type="entry name" value="DNA-bd_dom_put_sf"/>
</dbReference>
<dbReference type="AlphaFoldDB" id="K6GWI4"/>
<name>K6GWI4_9BACT</name>
<evidence type="ECO:0000259" key="1">
    <source>
        <dbReference type="Pfam" id="PF12728"/>
    </source>
</evidence>
<protein>
    <submittedName>
        <fullName evidence="2">DNA-binding protein, excisionase family</fullName>
    </submittedName>
</protein>
<dbReference type="GO" id="GO:0003677">
    <property type="term" value="F:DNA binding"/>
    <property type="evidence" value="ECO:0007669"/>
    <property type="project" value="UniProtKB-KW"/>
</dbReference>
<dbReference type="Proteomes" id="UP000006272">
    <property type="component" value="Unassembled WGS sequence"/>
</dbReference>
<proteinExistence type="predicted"/>
<gene>
    <name evidence="2" type="ORF">B193_0044</name>
</gene>
<evidence type="ECO:0000313" key="2">
    <source>
        <dbReference type="EMBL" id="EKO41230.1"/>
    </source>
</evidence>
<feature type="domain" description="Helix-turn-helix" evidence="1">
    <location>
        <begin position="67"/>
        <end position="116"/>
    </location>
</feature>
<sequence>MTVTPPEPGRLVFSVEEVAERLGVHPNTVRDMIHEGAFRARQVGRVWKIPVTAFGEYLDGRDNPARVMSIDEVAEALGVHRDTVSKMLSAGTIRAVRAGRTWKIPLSALEEFLAGRDNPPTEDQPQPE</sequence>
<dbReference type="Pfam" id="PF12728">
    <property type="entry name" value="HTH_17"/>
    <property type="match status" value="2"/>
</dbReference>